<reference evidence="7" key="1">
    <citation type="journal article" date="2019" name="Int. J. Syst. Evol. Microbiol.">
        <title>The Global Catalogue of Microorganisms (GCM) 10K type strain sequencing project: providing services to taxonomists for standard genome sequencing and annotation.</title>
        <authorList>
            <consortium name="The Broad Institute Genomics Platform"/>
            <consortium name="The Broad Institute Genome Sequencing Center for Infectious Disease"/>
            <person name="Wu L."/>
            <person name="Ma J."/>
        </authorList>
    </citation>
    <scope>NUCLEOTIDE SEQUENCE [LARGE SCALE GENOMIC DNA]</scope>
    <source>
        <strain evidence="7">TISTR 2241</strain>
    </source>
</reference>
<dbReference type="SUPFAM" id="SSF53850">
    <property type="entry name" value="Periplasmic binding protein-like II"/>
    <property type="match status" value="1"/>
</dbReference>
<dbReference type="InterPro" id="IPR050950">
    <property type="entry name" value="HTH-type_LysR_regulators"/>
</dbReference>
<dbReference type="PRINTS" id="PR00039">
    <property type="entry name" value="HTHLYSR"/>
</dbReference>
<dbReference type="InterPro" id="IPR036388">
    <property type="entry name" value="WH-like_DNA-bd_sf"/>
</dbReference>
<feature type="domain" description="HTH lysR-type" evidence="5">
    <location>
        <begin position="1"/>
        <end position="57"/>
    </location>
</feature>
<dbReference type="InterPro" id="IPR005119">
    <property type="entry name" value="LysR_subst-bd"/>
</dbReference>
<dbReference type="PROSITE" id="PS50931">
    <property type="entry name" value="HTH_LYSR"/>
    <property type="match status" value="1"/>
</dbReference>
<evidence type="ECO:0000256" key="1">
    <source>
        <dbReference type="ARBA" id="ARBA00009437"/>
    </source>
</evidence>
<keyword evidence="7" id="KW-1185">Reference proteome</keyword>
<protein>
    <submittedName>
        <fullName evidence="6">LysR substrate-binding domain-containing protein</fullName>
    </submittedName>
</protein>
<dbReference type="Gene3D" id="3.40.190.290">
    <property type="match status" value="1"/>
</dbReference>
<evidence type="ECO:0000256" key="4">
    <source>
        <dbReference type="ARBA" id="ARBA00023163"/>
    </source>
</evidence>
<dbReference type="PANTHER" id="PTHR30419:SF25">
    <property type="entry name" value="HTH-TYPE TRANSCRIPTIONAL REGULATOR YTLI"/>
    <property type="match status" value="1"/>
</dbReference>
<sequence length="299" mass="34097">MEIRAIKTFHSVVEFGSFQKAAEKLNYSQPTITFRIKQLERDLGIKLFERGKVLKLTHSGRLFLHRSKKLLRDYQILDSEIEQLRLGITGTIRIGISEPTASFKFPKVLSNFLDTYPNISVDVFIEDTETCSQMLEKGEIDFAICGEPEIKLENYYEAFYHGKLVLLVGEINPLAKQHEVSLNDLRNERFIFTPVNCPIRIQIEQALKKTIGDSYKKMIVTKSTAHKYFVQQNIGVSIFTETSNLHPIAHTKVIPITDIYIHPSIGILTNDNHPINSSAAQELISKIKDSFSEQNDLAL</sequence>
<dbReference type="InterPro" id="IPR000847">
    <property type="entry name" value="LysR_HTH_N"/>
</dbReference>
<keyword evidence="2" id="KW-0805">Transcription regulation</keyword>
<evidence type="ECO:0000313" key="7">
    <source>
        <dbReference type="Proteomes" id="UP001597458"/>
    </source>
</evidence>
<evidence type="ECO:0000259" key="5">
    <source>
        <dbReference type="PROSITE" id="PS50931"/>
    </source>
</evidence>
<keyword evidence="3" id="KW-0238">DNA-binding</keyword>
<comment type="caution">
    <text evidence="6">The sequence shown here is derived from an EMBL/GenBank/DDBJ whole genome shotgun (WGS) entry which is preliminary data.</text>
</comment>
<dbReference type="Proteomes" id="UP001597458">
    <property type="component" value="Unassembled WGS sequence"/>
</dbReference>
<evidence type="ECO:0000313" key="6">
    <source>
        <dbReference type="EMBL" id="MFD2616491.1"/>
    </source>
</evidence>
<dbReference type="PANTHER" id="PTHR30419">
    <property type="entry name" value="HTH-TYPE TRANSCRIPTIONAL REGULATOR YBHD"/>
    <property type="match status" value="1"/>
</dbReference>
<dbReference type="Pfam" id="PF03466">
    <property type="entry name" value="LysR_substrate"/>
    <property type="match status" value="1"/>
</dbReference>
<name>A0ABW5PNP7_9BACI</name>
<dbReference type="Gene3D" id="1.10.10.10">
    <property type="entry name" value="Winged helix-like DNA-binding domain superfamily/Winged helix DNA-binding domain"/>
    <property type="match status" value="1"/>
</dbReference>
<dbReference type="CDD" id="cd05466">
    <property type="entry name" value="PBP2_LTTR_substrate"/>
    <property type="match status" value="1"/>
</dbReference>
<keyword evidence="4" id="KW-0804">Transcription</keyword>
<dbReference type="EMBL" id="JBHUMR010000007">
    <property type="protein sequence ID" value="MFD2616491.1"/>
    <property type="molecule type" value="Genomic_DNA"/>
</dbReference>
<proteinExistence type="inferred from homology"/>
<evidence type="ECO:0000256" key="2">
    <source>
        <dbReference type="ARBA" id="ARBA00023015"/>
    </source>
</evidence>
<accession>A0ABW5PNP7</accession>
<dbReference type="SUPFAM" id="SSF46785">
    <property type="entry name" value="Winged helix' DNA-binding domain"/>
    <property type="match status" value="1"/>
</dbReference>
<dbReference type="RefSeq" id="WP_141191785.1">
    <property type="nucleotide sequence ID" value="NZ_JBHUMR010000007.1"/>
</dbReference>
<evidence type="ECO:0000256" key="3">
    <source>
        <dbReference type="ARBA" id="ARBA00023125"/>
    </source>
</evidence>
<comment type="similarity">
    <text evidence="1">Belongs to the LysR transcriptional regulatory family.</text>
</comment>
<dbReference type="Pfam" id="PF00126">
    <property type="entry name" value="HTH_1"/>
    <property type="match status" value="1"/>
</dbReference>
<organism evidence="6 7">
    <name type="scientific">Terrilactibacillus laevilacticus</name>
    <dbReference type="NCBI Taxonomy" id="1380157"/>
    <lineage>
        <taxon>Bacteria</taxon>
        <taxon>Bacillati</taxon>
        <taxon>Bacillota</taxon>
        <taxon>Bacilli</taxon>
        <taxon>Bacillales</taxon>
        <taxon>Bacillaceae</taxon>
        <taxon>Terrilactibacillus</taxon>
    </lineage>
</organism>
<dbReference type="InterPro" id="IPR036390">
    <property type="entry name" value="WH_DNA-bd_sf"/>
</dbReference>
<gene>
    <name evidence="6" type="ORF">ACFSTF_04060</name>
</gene>